<keyword evidence="1 2" id="KW-0808">Transferase</keyword>
<comment type="subunit">
    <text evidence="2">Homodimer.</text>
</comment>
<dbReference type="InterPro" id="IPR001441">
    <property type="entry name" value="UPP_synth-like"/>
</dbReference>
<dbReference type="CDD" id="cd00475">
    <property type="entry name" value="Cis_IPPS"/>
    <property type="match status" value="1"/>
</dbReference>
<dbReference type="GO" id="GO:0016740">
    <property type="term" value="F:transferase activity"/>
    <property type="evidence" value="ECO:0007669"/>
    <property type="project" value="UniProtKB-KW"/>
</dbReference>
<dbReference type="InterPro" id="IPR018520">
    <property type="entry name" value="UPP_synth-like_CS"/>
</dbReference>
<dbReference type="PANTHER" id="PTHR10291:SF0">
    <property type="entry name" value="DEHYDRODOLICHYL DIPHOSPHATE SYNTHASE 2"/>
    <property type="match status" value="1"/>
</dbReference>
<comment type="similarity">
    <text evidence="2">Belongs to the UPP synthase family.</text>
</comment>
<dbReference type="EC" id="2.5.1.-" evidence="2"/>
<dbReference type="NCBIfam" id="NF011405">
    <property type="entry name" value="PRK14830.1"/>
    <property type="match status" value="1"/>
</dbReference>
<feature type="binding site" evidence="2">
    <location>
        <position position="79"/>
    </location>
    <ligand>
        <name>substrate</name>
    </ligand>
</feature>
<feature type="binding site" evidence="2">
    <location>
        <position position="217"/>
    </location>
    <ligand>
        <name>Mg(2+)</name>
        <dbReference type="ChEBI" id="CHEBI:18420"/>
    </ligand>
</feature>
<feature type="binding site" evidence="2">
    <location>
        <begin position="31"/>
        <end position="34"/>
    </location>
    <ligand>
        <name>substrate</name>
    </ligand>
</feature>
<name>A0ABV8VTW0_9BACI</name>
<dbReference type="PROSITE" id="PS01066">
    <property type="entry name" value="UPP_SYNTHASE"/>
    <property type="match status" value="1"/>
</dbReference>
<dbReference type="Proteomes" id="UP001595880">
    <property type="component" value="Unassembled WGS sequence"/>
</dbReference>
<dbReference type="Gene3D" id="3.40.1180.10">
    <property type="entry name" value="Decaprenyl diphosphate synthase-like"/>
    <property type="match status" value="1"/>
</dbReference>
<feature type="binding site" evidence="2">
    <location>
        <position position="47"/>
    </location>
    <ligand>
        <name>substrate</name>
    </ligand>
</feature>
<comment type="cofactor">
    <cofactor evidence="2">
        <name>Mg(2+)</name>
        <dbReference type="ChEBI" id="CHEBI:18420"/>
    </cofactor>
    <text evidence="2">Binds 2 magnesium ions per subunit.</text>
</comment>
<evidence type="ECO:0000256" key="2">
    <source>
        <dbReference type="HAMAP-Rule" id="MF_01139"/>
    </source>
</evidence>
<dbReference type="HAMAP" id="MF_01139">
    <property type="entry name" value="ISPT"/>
    <property type="match status" value="1"/>
</dbReference>
<feature type="active site" description="Proton acceptor" evidence="2">
    <location>
        <position position="78"/>
    </location>
</feature>
<accession>A0ABV8VTW0</accession>
<sequence length="250" mass="29023">MMLKKIPFLNNKKVYTEDDFTLDHIAMIMDGNGRWARKRGLPRVAGHKEGISTVMKVVRAASSRNVKYLTLYAFSTENWKRPKAEVDFILKLPKEFLHVFLPELIENNVRVQAIGDVNNLPAHTREAMAYAIERTKDNTGLQLNFALNYGSRSELLHAMKEVVSDIKEGKLAQEDLTEEHIASYLYTADIPEPDLLIRTGGEKRLSNFLLWQLAYTEFLFTDVLWPDFNEEEFLRAIEEYQQRHRRYGGL</sequence>
<feature type="binding site" evidence="2">
    <location>
        <position position="198"/>
    </location>
    <ligand>
        <name>substrate</name>
    </ligand>
</feature>
<comment type="function">
    <text evidence="2">Catalyzes the condensation of isopentenyl diphosphate (IPP) with allylic pyrophosphates generating different type of terpenoids.</text>
</comment>
<gene>
    <name evidence="3" type="ORF">ACFOZ1_08905</name>
</gene>
<organism evidence="3 4">
    <name type="scientific">Gracilibacillus marinus</name>
    <dbReference type="NCBI Taxonomy" id="630535"/>
    <lineage>
        <taxon>Bacteria</taxon>
        <taxon>Bacillati</taxon>
        <taxon>Bacillota</taxon>
        <taxon>Bacilli</taxon>
        <taxon>Bacillales</taxon>
        <taxon>Bacillaceae</taxon>
        <taxon>Gracilibacillus</taxon>
    </lineage>
</organism>
<feature type="active site" evidence="2">
    <location>
        <position position="30"/>
    </location>
</feature>
<keyword evidence="4" id="KW-1185">Reference proteome</keyword>
<evidence type="ECO:0000313" key="4">
    <source>
        <dbReference type="Proteomes" id="UP001595880"/>
    </source>
</evidence>
<feature type="binding site" evidence="2">
    <location>
        <position position="81"/>
    </location>
    <ligand>
        <name>substrate</name>
    </ligand>
</feature>
<protein>
    <recommendedName>
        <fullName evidence="2">Isoprenyl transferase</fullName>
        <ecNumber evidence="2">2.5.1.-</ecNumber>
    </recommendedName>
</protein>
<evidence type="ECO:0000313" key="3">
    <source>
        <dbReference type="EMBL" id="MFC4387929.1"/>
    </source>
</evidence>
<feature type="binding site" evidence="2">
    <location>
        <position position="30"/>
    </location>
    <ligand>
        <name>Mg(2+)</name>
        <dbReference type="ChEBI" id="CHEBI:18420"/>
    </ligand>
</feature>
<feature type="binding site" evidence="2">
    <location>
        <position position="43"/>
    </location>
    <ligand>
        <name>substrate</name>
    </ligand>
</feature>
<dbReference type="NCBIfam" id="TIGR00055">
    <property type="entry name" value="uppS"/>
    <property type="match status" value="1"/>
</dbReference>
<keyword evidence="2" id="KW-0479">Metal-binding</keyword>
<dbReference type="EMBL" id="JBHSDV010000002">
    <property type="protein sequence ID" value="MFC4387929.1"/>
    <property type="molecule type" value="Genomic_DNA"/>
</dbReference>
<feature type="binding site" evidence="2">
    <location>
        <begin position="75"/>
        <end position="77"/>
    </location>
    <ligand>
        <name>substrate</name>
    </ligand>
</feature>
<dbReference type="RefSeq" id="WP_390198998.1">
    <property type="nucleotide sequence ID" value="NZ_JBHSDV010000002.1"/>
</dbReference>
<dbReference type="InterPro" id="IPR036424">
    <property type="entry name" value="UPP_synth-like_sf"/>
</dbReference>
<comment type="caution">
    <text evidence="3">The sequence shown here is derived from an EMBL/GenBank/DDBJ whole genome shotgun (WGS) entry which is preliminary data.</text>
</comment>
<reference evidence="4" key="1">
    <citation type="journal article" date="2019" name="Int. J. Syst. Evol. Microbiol.">
        <title>The Global Catalogue of Microorganisms (GCM) 10K type strain sequencing project: providing services to taxonomists for standard genome sequencing and annotation.</title>
        <authorList>
            <consortium name="The Broad Institute Genomics Platform"/>
            <consortium name="The Broad Institute Genome Sequencing Center for Infectious Disease"/>
            <person name="Wu L."/>
            <person name="Ma J."/>
        </authorList>
    </citation>
    <scope>NUCLEOTIDE SEQUENCE [LARGE SCALE GENOMIC DNA]</scope>
    <source>
        <strain evidence="4">KACC 14058</strain>
    </source>
</reference>
<feature type="binding site" evidence="2">
    <location>
        <begin position="204"/>
        <end position="206"/>
    </location>
    <ligand>
        <name>substrate</name>
    </ligand>
</feature>
<proteinExistence type="inferred from homology"/>
<dbReference type="PANTHER" id="PTHR10291">
    <property type="entry name" value="DEHYDRODOLICHYL DIPHOSPHATE SYNTHASE FAMILY MEMBER"/>
    <property type="match status" value="1"/>
</dbReference>
<dbReference type="SUPFAM" id="SSF64005">
    <property type="entry name" value="Undecaprenyl diphosphate synthase"/>
    <property type="match status" value="1"/>
</dbReference>
<evidence type="ECO:0000256" key="1">
    <source>
        <dbReference type="ARBA" id="ARBA00022679"/>
    </source>
</evidence>
<keyword evidence="2" id="KW-0460">Magnesium</keyword>
<feature type="binding site" evidence="2">
    <location>
        <position position="35"/>
    </location>
    <ligand>
        <name>substrate</name>
    </ligand>
</feature>
<dbReference type="Pfam" id="PF01255">
    <property type="entry name" value="Prenyltransf"/>
    <property type="match status" value="1"/>
</dbReference>